<keyword evidence="2" id="KW-1185">Reference proteome</keyword>
<reference evidence="1 2" key="1">
    <citation type="journal article" date="2020" name="Nat. Microbiol.">
        <title>Lysogenic host-virus interactions in SAR11 marine bacteria.</title>
        <authorList>
            <person name="Morris R.M."/>
            <person name="Cain K.R."/>
            <person name="Hvorecny K.L."/>
            <person name="Kollman J.M."/>
        </authorList>
    </citation>
    <scope>NUCLEOTIDE SEQUENCE [LARGE SCALE GENOMIC DNA]</scope>
    <source>
        <strain evidence="1 2">NP1</strain>
    </source>
</reference>
<name>A0A6H1Q411_9PROT</name>
<dbReference type="EMBL" id="CP038852">
    <property type="protein sequence ID" value="QIZ21574.1"/>
    <property type="molecule type" value="Genomic_DNA"/>
</dbReference>
<dbReference type="Proteomes" id="UP000501094">
    <property type="component" value="Chromosome"/>
</dbReference>
<protein>
    <submittedName>
        <fullName evidence="1">Uncharacterized protein</fullName>
    </submittedName>
</protein>
<dbReference type="KEGG" id="peg:E5R92_07240"/>
<sequence length="72" mass="8633">MSKSAFDPRLLEKYSEPKSLLHFQWGDDEKVYRYALVEIINEDEIDPTTKCKREEQGLTQQEIFKKICQEQH</sequence>
<gene>
    <name evidence="1" type="ORF">E5R92_07240</name>
</gene>
<accession>A0A6H1Q411</accession>
<proteinExistence type="predicted"/>
<dbReference type="RefSeq" id="WP_168607432.1">
    <property type="nucleotide sequence ID" value="NZ_CP038852.1"/>
</dbReference>
<dbReference type="AlphaFoldDB" id="A0A6H1Q411"/>
<evidence type="ECO:0000313" key="2">
    <source>
        <dbReference type="Proteomes" id="UP000501094"/>
    </source>
</evidence>
<evidence type="ECO:0000313" key="1">
    <source>
        <dbReference type="EMBL" id="QIZ21574.1"/>
    </source>
</evidence>
<organism evidence="1 2">
    <name type="scientific">Candidatus Pelagibacter giovannonii</name>
    <dbReference type="NCBI Taxonomy" id="2563896"/>
    <lineage>
        <taxon>Bacteria</taxon>
        <taxon>Pseudomonadati</taxon>
        <taxon>Pseudomonadota</taxon>
        <taxon>Alphaproteobacteria</taxon>
        <taxon>Candidatus Pelagibacterales</taxon>
        <taxon>Candidatus Pelagibacteraceae</taxon>
        <taxon>Candidatus Pelagibacter</taxon>
    </lineage>
</organism>